<gene>
    <name evidence="2" type="ORF">QCA50_000816</name>
</gene>
<keyword evidence="3" id="KW-1185">Reference proteome</keyword>
<feature type="compositionally biased region" description="Basic residues" evidence="1">
    <location>
        <begin position="105"/>
        <end position="117"/>
    </location>
</feature>
<accession>A0AAW0GSE7</accession>
<feature type="region of interest" description="Disordered" evidence="1">
    <location>
        <begin position="151"/>
        <end position="184"/>
    </location>
</feature>
<name>A0AAW0GSE7_9APHY</name>
<comment type="caution">
    <text evidence="2">The sequence shown here is derived from an EMBL/GenBank/DDBJ whole genome shotgun (WGS) entry which is preliminary data.</text>
</comment>
<evidence type="ECO:0000313" key="2">
    <source>
        <dbReference type="EMBL" id="KAK7696165.1"/>
    </source>
</evidence>
<dbReference type="AlphaFoldDB" id="A0AAW0GSE7"/>
<feature type="region of interest" description="Disordered" evidence="1">
    <location>
        <begin position="18"/>
        <end position="138"/>
    </location>
</feature>
<evidence type="ECO:0000313" key="3">
    <source>
        <dbReference type="Proteomes" id="UP001385951"/>
    </source>
</evidence>
<protein>
    <submittedName>
        <fullName evidence="2">Uncharacterized protein</fullName>
    </submittedName>
</protein>
<feature type="compositionally biased region" description="Basic and acidic residues" evidence="1">
    <location>
        <begin position="66"/>
        <end position="80"/>
    </location>
</feature>
<feature type="compositionally biased region" description="Basic residues" evidence="1">
    <location>
        <begin position="32"/>
        <end position="42"/>
    </location>
</feature>
<reference evidence="2 3" key="1">
    <citation type="submission" date="2022-09" db="EMBL/GenBank/DDBJ databases">
        <authorList>
            <person name="Palmer J.M."/>
        </authorList>
    </citation>
    <scope>NUCLEOTIDE SEQUENCE [LARGE SCALE GENOMIC DNA]</scope>
    <source>
        <strain evidence="2 3">DSM 7382</strain>
    </source>
</reference>
<dbReference type="Proteomes" id="UP001385951">
    <property type="component" value="Unassembled WGS sequence"/>
</dbReference>
<organism evidence="2 3">
    <name type="scientific">Cerrena zonata</name>
    <dbReference type="NCBI Taxonomy" id="2478898"/>
    <lineage>
        <taxon>Eukaryota</taxon>
        <taxon>Fungi</taxon>
        <taxon>Dikarya</taxon>
        <taxon>Basidiomycota</taxon>
        <taxon>Agaricomycotina</taxon>
        <taxon>Agaricomycetes</taxon>
        <taxon>Polyporales</taxon>
        <taxon>Cerrenaceae</taxon>
        <taxon>Cerrena</taxon>
    </lineage>
</organism>
<feature type="region of interest" description="Disordered" evidence="1">
    <location>
        <begin position="291"/>
        <end position="323"/>
    </location>
</feature>
<proteinExistence type="predicted"/>
<sequence length="368" mass="40294">MSDSEDASHQLALELQKAVDDVNNIASDAASHSKKKRKKKRSRETQDAVDKTEEPARKKSKKSKKKHDEVQEIQEHHSDTEFNNLIQYEPVDEPSVAVEPQEKEKRKKKKKKDKGKHRAVEEPVSADPSSEHRATGVDSDTFVSVILAAASSQAVESHPGEPPVEPSTTGYPPLSSPPPPHFSYPGQYVPYPNQSGMPFVPPPAPFDHTPQGQPIFPDFSSLALPDLVNASNDDILRGLQNLDMEKIANLVKSLGEMANISLSAPPSFVHNPAPPGPTPVRQVPARSDAILGRPPKQTKAPGQAKPTKVLPPNLPPPSQEDVNPEHAHMLANTWMNATKLAEVARKEGIVYKKGKILCHRGGSIKYCY</sequence>
<feature type="compositionally biased region" description="Basic and acidic residues" evidence="1">
    <location>
        <begin position="43"/>
        <end position="57"/>
    </location>
</feature>
<evidence type="ECO:0000256" key="1">
    <source>
        <dbReference type="SAM" id="MobiDB-lite"/>
    </source>
</evidence>
<dbReference type="EMBL" id="JASBNA010000001">
    <property type="protein sequence ID" value="KAK7696165.1"/>
    <property type="molecule type" value="Genomic_DNA"/>
</dbReference>